<name>A0ACD3AQS7_9AGAR</name>
<organism evidence="1 2">
    <name type="scientific">Pluteus cervinus</name>
    <dbReference type="NCBI Taxonomy" id="181527"/>
    <lineage>
        <taxon>Eukaryota</taxon>
        <taxon>Fungi</taxon>
        <taxon>Dikarya</taxon>
        <taxon>Basidiomycota</taxon>
        <taxon>Agaricomycotina</taxon>
        <taxon>Agaricomycetes</taxon>
        <taxon>Agaricomycetidae</taxon>
        <taxon>Agaricales</taxon>
        <taxon>Pluteineae</taxon>
        <taxon>Pluteaceae</taxon>
        <taxon>Pluteus</taxon>
    </lineage>
</organism>
<dbReference type="Proteomes" id="UP000308600">
    <property type="component" value="Unassembled WGS sequence"/>
</dbReference>
<proteinExistence type="predicted"/>
<keyword evidence="2" id="KW-1185">Reference proteome</keyword>
<dbReference type="EMBL" id="ML208355">
    <property type="protein sequence ID" value="TFK68303.1"/>
    <property type="molecule type" value="Genomic_DNA"/>
</dbReference>
<accession>A0ACD3AQS7</accession>
<protein>
    <submittedName>
        <fullName evidence="1">Uncharacterized protein</fullName>
    </submittedName>
</protein>
<sequence length="1011" mass="112325">MANEPQVFPSPKSPTPPPGGWSTSAAPPRKRKRPSKRSSARGTPVTTPRASTPSPDGDHNDSDNLAVDPGPSTSRQDASGSSRPSASKKRSKTSSRNGGSSAQSQPQPQSQTHLPSQSQPQPPPPQPSSLPPPPPNSPPPLPPSSSQNKTQPPKTSFEDNDDFIAFNFSSDDEVLDVTGLARKGQRNRVSDGLTGKEIAMAKIAAGTARRVEKMEREAAEKEARDKERPEVAVVDLPEDTKPTDGEAKDKKERKREKRRERDRSRDSRRDEDSDRDRDHSRRHSRKGKERETERDVEHDDRDSRRRSRRRGDDDDPPAAEREWDRGKPRDRDRRDRDRDRDRKRKRERSPRSDAEEAYFSQGRWVDLNTRKTPWVRQVDWEKCKNAAEMLHHEVEAFVKWISPSPVEDEIRGLIVQTISRAVESAFPDATVLPFGSYETKLYLPLGDIDLVILSNSMAYSNKTNVLHSLAQTIKRSGISDRVTIIAKAKVPIIKFITTHGRFNVDISINQDNGLRSGQIINGFLQDMRIRDDVTRTPQESGQDQHTQRPKNDKKANGRGKPIPTAPSSNPNNTNIEGSLALRSLVLITKAFLSQRQMNEVFTGGLGSYSIVCLAVSFLQMHPKIRRGEIDAEKNLGVLVMEFFELYGCYFNYEEVGISLREGGTYFSKRKRGWFSEGGRGGGGGSGLLTIEDPADPSNDISKGSYAFPKVRTTFAGAYNILTATAYLRAGVINSRRNDRSVRLRNGGSRPEDFSILSSVLNITQETINHRKLVQELYDQRILHSILGVAPRPRPSSVEVEVDGDRTPRAGPSKSTSHAGAQSVESAWREADNDAGAVEDGIVLEDGARSRRKHGESSPKPKSKSKSTRGHQQDADKRDKDEDEEGRYGISREPHKKKRKTESRRGHRGAVFTTDDDSIPDSEPGRLGTRSGAVPAAGPASGAGKSLELRIHARVDSGSVYMEMSDDAKADVKEEGEYVGGGEEEEEKRNKRRSYWLSKGLGRGDGDEYESG</sequence>
<evidence type="ECO:0000313" key="1">
    <source>
        <dbReference type="EMBL" id="TFK68303.1"/>
    </source>
</evidence>
<reference evidence="1 2" key="1">
    <citation type="journal article" date="2019" name="Nat. Ecol. Evol.">
        <title>Megaphylogeny resolves global patterns of mushroom evolution.</title>
        <authorList>
            <person name="Varga T."/>
            <person name="Krizsan K."/>
            <person name="Foldi C."/>
            <person name="Dima B."/>
            <person name="Sanchez-Garcia M."/>
            <person name="Sanchez-Ramirez S."/>
            <person name="Szollosi G.J."/>
            <person name="Szarkandi J.G."/>
            <person name="Papp V."/>
            <person name="Albert L."/>
            <person name="Andreopoulos W."/>
            <person name="Angelini C."/>
            <person name="Antonin V."/>
            <person name="Barry K.W."/>
            <person name="Bougher N.L."/>
            <person name="Buchanan P."/>
            <person name="Buyck B."/>
            <person name="Bense V."/>
            <person name="Catcheside P."/>
            <person name="Chovatia M."/>
            <person name="Cooper J."/>
            <person name="Damon W."/>
            <person name="Desjardin D."/>
            <person name="Finy P."/>
            <person name="Geml J."/>
            <person name="Haridas S."/>
            <person name="Hughes K."/>
            <person name="Justo A."/>
            <person name="Karasinski D."/>
            <person name="Kautmanova I."/>
            <person name="Kiss B."/>
            <person name="Kocsube S."/>
            <person name="Kotiranta H."/>
            <person name="LaButti K.M."/>
            <person name="Lechner B.E."/>
            <person name="Liimatainen K."/>
            <person name="Lipzen A."/>
            <person name="Lukacs Z."/>
            <person name="Mihaltcheva S."/>
            <person name="Morgado L.N."/>
            <person name="Niskanen T."/>
            <person name="Noordeloos M.E."/>
            <person name="Ohm R.A."/>
            <person name="Ortiz-Santana B."/>
            <person name="Ovrebo C."/>
            <person name="Racz N."/>
            <person name="Riley R."/>
            <person name="Savchenko A."/>
            <person name="Shiryaev A."/>
            <person name="Soop K."/>
            <person name="Spirin V."/>
            <person name="Szebenyi C."/>
            <person name="Tomsovsky M."/>
            <person name="Tulloss R.E."/>
            <person name="Uehling J."/>
            <person name="Grigoriev I.V."/>
            <person name="Vagvolgyi C."/>
            <person name="Papp T."/>
            <person name="Martin F.M."/>
            <person name="Miettinen O."/>
            <person name="Hibbett D.S."/>
            <person name="Nagy L.G."/>
        </authorList>
    </citation>
    <scope>NUCLEOTIDE SEQUENCE [LARGE SCALE GENOMIC DNA]</scope>
    <source>
        <strain evidence="1 2">NL-1719</strain>
    </source>
</reference>
<evidence type="ECO:0000313" key="2">
    <source>
        <dbReference type="Proteomes" id="UP000308600"/>
    </source>
</evidence>
<gene>
    <name evidence="1" type="ORF">BDN72DRAFT_960372</name>
</gene>